<organism evidence="1 2">
    <name type="scientific">Chionoecetes opilio</name>
    <name type="common">Atlantic snow crab</name>
    <name type="synonym">Cancer opilio</name>
    <dbReference type="NCBI Taxonomy" id="41210"/>
    <lineage>
        <taxon>Eukaryota</taxon>
        <taxon>Metazoa</taxon>
        <taxon>Ecdysozoa</taxon>
        <taxon>Arthropoda</taxon>
        <taxon>Crustacea</taxon>
        <taxon>Multicrustacea</taxon>
        <taxon>Malacostraca</taxon>
        <taxon>Eumalacostraca</taxon>
        <taxon>Eucarida</taxon>
        <taxon>Decapoda</taxon>
        <taxon>Pleocyemata</taxon>
        <taxon>Brachyura</taxon>
        <taxon>Eubrachyura</taxon>
        <taxon>Majoidea</taxon>
        <taxon>Majidae</taxon>
        <taxon>Chionoecetes</taxon>
    </lineage>
</organism>
<reference evidence="1" key="1">
    <citation type="submission" date="2020-07" db="EMBL/GenBank/DDBJ databases">
        <title>The High-quality genome of the commercially important snow crab, Chionoecetes opilio.</title>
        <authorList>
            <person name="Jeong J.-H."/>
            <person name="Ryu S."/>
        </authorList>
    </citation>
    <scope>NUCLEOTIDE SEQUENCE</scope>
    <source>
        <strain evidence="1">MADBK_172401_WGS</strain>
        <tissue evidence="1">Digestive gland</tissue>
    </source>
</reference>
<dbReference type="Proteomes" id="UP000770661">
    <property type="component" value="Unassembled WGS sequence"/>
</dbReference>
<sequence length="194" mass="21766">MRGRDGRGLIREYWNQYGLQVLSYQLHWLISWTGSDCEEEHEERQEAVRPTRYMIWSTKMANPKISSAPQLKSLPPTSDAFVEHVYRAHYQTLVWKSSLSDQPPPSADPVQLGWTNTDGYVLPGMLSEDVYLVPIEVLQMIKCGCASSTPCSSGRCSCVVAQISCLMFCNCHAGPDCNNVNTRVGSSQVDNEEN</sequence>
<dbReference type="OrthoDB" id="6711362at2759"/>
<dbReference type="EMBL" id="JACEEZ010005767">
    <property type="protein sequence ID" value="KAG0725277.1"/>
    <property type="molecule type" value="Genomic_DNA"/>
</dbReference>
<evidence type="ECO:0008006" key="3">
    <source>
        <dbReference type="Google" id="ProtNLM"/>
    </source>
</evidence>
<proteinExistence type="predicted"/>
<keyword evidence="2" id="KW-1185">Reference proteome</keyword>
<evidence type="ECO:0000313" key="2">
    <source>
        <dbReference type="Proteomes" id="UP000770661"/>
    </source>
</evidence>
<accession>A0A8J4YDG1</accession>
<comment type="caution">
    <text evidence="1">The sequence shown here is derived from an EMBL/GenBank/DDBJ whole genome shotgun (WGS) entry which is preliminary data.</text>
</comment>
<name>A0A8J4YDG1_CHIOP</name>
<gene>
    <name evidence="1" type="ORF">GWK47_038942</name>
</gene>
<protein>
    <recommendedName>
        <fullName evidence="3">Tesmin/TSO1-like CXC domain-containing protein</fullName>
    </recommendedName>
</protein>
<dbReference type="AlphaFoldDB" id="A0A8J4YDG1"/>
<evidence type="ECO:0000313" key="1">
    <source>
        <dbReference type="EMBL" id="KAG0725277.1"/>
    </source>
</evidence>